<sequence>MTDDTAFTRAAGEGRRRTMARIGHLIPRKQVEIERAVRLLRAHFISHRRRAPKRGTIHQIMLVGPYARPGDRPYREKGEINGYDLWAFVDHAAYKGKNRYWGLAQRAVAMALRGRAEITLSVFTIDEIDRLRQARNRFLTDQYDGGVILYDRAADSGVPPSGEDG</sequence>
<evidence type="ECO:0000313" key="1">
    <source>
        <dbReference type="EMBL" id="WBO24495.1"/>
    </source>
</evidence>
<dbReference type="RefSeq" id="WP_270079115.1">
    <property type="nucleotide sequence ID" value="NZ_CP115174.1"/>
</dbReference>
<dbReference type="Proteomes" id="UP001210865">
    <property type="component" value="Chromosome"/>
</dbReference>
<proteinExistence type="predicted"/>
<organism evidence="1 2">
    <name type="scientific">Sphingomonas abietis</name>
    <dbReference type="NCBI Taxonomy" id="3012344"/>
    <lineage>
        <taxon>Bacteria</taxon>
        <taxon>Pseudomonadati</taxon>
        <taxon>Pseudomonadota</taxon>
        <taxon>Alphaproteobacteria</taxon>
        <taxon>Sphingomonadales</taxon>
        <taxon>Sphingomonadaceae</taxon>
        <taxon>Sphingomonas</taxon>
    </lineage>
</organism>
<accession>A0ABY7NUM7</accession>
<dbReference type="EMBL" id="CP115174">
    <property type="protein sequence ID" value="WBO24495.1"/>
    <property type="molecule type" value="Genomic_DNA"/>
</dbReference>
<protein>
    <submittedName>
        <fullName evidence="1">Uncharacterized protein</fullName>
    </submittedName>
</protein>
<name>A0ABY7NUM7_9SPHN</name>
<reference evidence="1 2" key="1">
    <citation type="submission" date="2022-12" db="EMBL/GenBank/DDBJ databases">
        <title>Sphingomonas abieness sp. nov., an endophytic bacterium isolated from Abies koreana.</title>
        <authorList>
            <person name="Jiang L."/>
            <person name="Lee J."/>
        </authorList>
    </citation>
    <scope>NUCLEOTIDE SEQUENCE [LARGE SCALE GENOMIC DNA]</scope>
    <source>
        <strain evidence="2">PAMB 00755</strain>
    </source>
</reference>
<keyword evidence="2" id="KW-1185">Reference proteome</keyword>
<gene>
    <name evidence="1" type="ORF">PBT88_10525</name>
</gene>
<evidence type="ECO:0000313" key="2">
    <source>
        <dbReference type="Proteomes" id="UP001210865"/>
    </source>
</evidence>